<comment type="caution">
    <text evidence="1">The sequence shown here is derived from an EMBL/GenBank/DDBJ whole genome shotgun (WGS) entry which is preliminary data.</text>
</comment>
<sequence>MAYTQKNIQKIEKVQKSFLTFAGYVLKISHPPHNYISEVLEFLNLSNFKIILKILDIRFINDLVPVKIKATRLFDRVTFHILTQDWVP</sequence>
<evidence type="ECO:0000313" key="2">
    <source>
        <dbReference type="Proteomes" id="UP000478052"/>
    </source>
</evidence>
<name>A0A6G0ZH17_APHCR</name>
<reference evidence="1 2" key="1">
    <citation type="submission" date="2019-08" db="EMBL/GenBank/DDBJ databases">
        <title>Whole genome of Aphis craccivora.</title>
        <authorList>
            <person name="Voronova N.V."/>
            <person name="Shulinski R.S."/>
            <person name="Bandarenka Y.V."/>
            <person name="Zhorov D.G."/>
            <person name="Warner D."/>
        </authorList>
    </citation>
    <scope>NUCLEOTIDE SEQUENCE [LARGE SCALE GENOMIC DNA]</scope>
    <source>
        <strain evidence="1">180601</strain>
        <tissue evidence="1">Whole Body</tissue>
    </source>
</reference>
<protein>
    <submittedName>
        <fullName evidence="1">Uncharacterized protein</fullName>
    </submittedName>
</protein>
<proteinExistence type="predicted"/>
<gene>
    <name evidence="1" type="ORF">FWK35_00007658</name>
</gene>
<evidence type="ECO:0000313" key="1">
    <source>
        <dbReference type="EMBL" id="KAF0770013.1"/>
    </source>
</evidence>
<accession>A0A6G0ZH17</accession>
<organism evidence="1 2">
    <name type="scientific">Aphis craccivora</name>
    <name type="common">Cowpea aphid</name>
    <dbReference type="NCBI Taxonomy" id="307492"/>
    <lineage>
        <taxon>Eukaryota</taxon>
        <taxon>Metazoa</taxon>
        <taxon>Ecdysozoa</taxon>
        <taxon>Arthropoda</taxon>
        <taxon>Hexapoda</taxon>
        <taxon>Insecta</taxon>
        <taxon>Pterygota</taxon>
        <taxon>Neoptera</taxon>
        <taxon>Paraneoptera</taxon>
        <taxon>Hemiptera</taxon>
        <taxon>Sternorrhyncha</taxon>
        <taxon>Aphidomorpha</taxon>
        <taxon>Aphidoidea</taxon>
        <taxon>Aphididae</taxon>
        <taxon>Aphidini</taxon>
        <taxon>Aphis</taxon>
        <taxon>Aphis</taxon>
    </lineage>
</organism>
<dbReference type="EMBL" id="VUJU01000498">
    <property type="protein sequence ID" value="KAF0770013.1"/>
    <property type="molecule type" value="Genomic_DNA"/>
</dbReference>
<keyword evidence="2" id="KW-1185">Reference proteome</keyword>
<dbReference type="AlphaFoldDB" id="A0A6G0ZH17"/>
<dbReference type="Proteomes" id="UP000478052">
    <property type="component" value="Unassembled WGS sequence"/>
</dbReference>